<feature type="domain" description="ABC transporter" evidence="4">
    <location>
        <begin position="5"/>
        <end position="239"/>
    </location>
</feature>
<dbReference type="AlphaFoldDB" id="A0A430RK73"/>
<dbReference type="SUPFAM" id="SSF52540">
    <property type="entry name" value="P-loop containing nucleoside triphosphate hydrolases"/>
    <property type="match status" value="1"/>
</dbReference>
<sequence>MGKVLEVIRVSKRFLGLQALKEVSLHLEEGEILAVIGPNGAGKSTLLNLLSGLLRPDSGQILFQGQDITHLPPEARTHLGLGRAFQIVQPLPELTVRENLLVGARFGKPQVRQKEAEAWVEEVLRLTGLERRAEALAGELTLLEDKRLELARALATRPRVLLLDEVMAGLRPKEAEEAVALVRRIRDAGVSILFIEHLMPVVRALADRVVVLDYGEVIAEGTYEKVAQDQRVREAYLGRGA</sequence>
<evidence type="ECO:0000259" key="4">
    <source>
        <dbReference type="PROSITE" id="PS50893"/>
    </source>
</evidence>
<dbReference type="GO" id="GO:0005524">
    <property type="term" value="F:ATP binding"/>
    <property type="evidence" value="ECO:0007669"/>
    <property type="project" value="UniProtKB-KW"/>
</dbReference>
<evidence type="ECO:0000256" key="1">
    <source>
        <dbReference type="ARBA" id="ARBA00022448"/>
    </source>
</evidence>
<dbReference type="GO" id="GO:1903805">
    <property type="term" value="P:L-valine import across plasma membrane"/>
    <property type="evidence" value="ECO:0007669"/>
    <property type="project" value="TreeGrafter"/>
</dbReference>
<dbReference type="GO" id="GO:0015188">
    <property type="term" value="F:L-isoleucine transmembrane transporter activity"/>
    <property type="evidence" value="ECO:0007669"/>
    <property type="project" value="TreeGrafter"/>
</dbReference>
<dbReference type="GO" id="GO:1903806">
    <property type="term" value="P:L-isoleucine import across plasma membrane"/>
    <property type="evidence" value="ECO:0007669"/>
    <property type="project" value="TreeGrafter"/>
</dbReference>
<dbReference type="GO" id="GO:0042941">
    <property type="term" value="P:D-alanine transmembrane transport"/>
    <property type="evidence" value="ECO:0007669"/>
    <property type="project" value="TreeGrafter"/>
</dbReference>
<dbReference type="GO" id="GO:0015808">
    <property type="term" value="P:L-alanine transport"/>
    <property type="evidence" value="ECO:0007669"/>
    <property type="project" value="TreeGrafter"/>
</dbReference>
<evidence type="ECO:0000313" key="6">
    <source>
        <dbReference type="Proteomes" id="UP000287439"/>
    </source>
</evidence>
<dbReference type="Gene3D" id="3.40.50.300">
    <property type="entry name" value="P-loop containing nucleotide triphosphate hydrolases"/>
    <property type="match status" value="1"/>
</dbReference>
<protein>
    <submittedName>
        <fullName evidence="5">ABC transporter ATP-binding protein</fullName>
    </submittedName>
</protein>
<dbReference type="GO" id="GO:0005304">
    <property type="term" value="F:L-valine transmembrane transporter activity"/>
    <property type="evidence" value="ECO:0007669"/>
    <property type="project" value="TreeGrafter"/>
</dbReference>
<gene>
    <name evidence="5" type="ORF">CSW41_09765</name>
</gene>
<reference evidence="5 6" key="1">
    <citation type="journal article" date="2019" name="Extremophiles">
        <title>Biogeography of thermophiles and predominance of Thermus scotoductus in domestic water heaters.</title>
        <authorList>
            <person name="Wilpiszeski R.L."/>
            <person name="Zhang Z."/>
            <person name="House C.H."/>
        </authorList>
    </citation>
    <scope>NUCLEOTIDE SEQUENCE [LARGE SCALE GENOMIC DNA]</scope>
    <source>
        <strain evidence="5 6">28_S28</strain>
    </source>
</reference>
<dbReference type="GO" id="GO:0015192">
    <property type="term" value="F:L-phenylalanine transmembrane transporter activity"/>
    <property type="evidence" value="ECO:0007669"/>
    <property type="project" value="TreeGrafter"/>
</dbReference>
<organism evidence="5 6">
    <name type="scientific">Thermus scotoductus</name>
    <dbReference type="NCBI Taxonomy" id="37636"/>
    <lineage>
        <taxon>Bacteria</taxon>
        <taxon>Thermotogati</taxon>
        <taxon>Deinococcota</taxon>
        <taxon>Deinococci</taxon>
        <taxon>Thermales</taxon>
        <taxon>Thermaceae</taxon>
        <taxon>Thermus</taxon>
    </lineage>
</organism>
<dbReference type="GO" id="GO:0005886">
    <property type="term" value="C:plasma membrane"/>
    <property type="evidence" value="ECO:0007669"/>
    <property type="project" value="TreeGrafter"/>
</dbReference>
<dbReference type="InterPro" id="IPR027417">
    <property type="entry name" value="P-loop_NTPase"/>
</dbReference>
<dbReference type="GO" id="GO:0016887">
    <property type="term" value="F:ATP hydrolysis activity"/>
    <property type="evidence" value="ECO:0007669"/>
    <property type="project" value="InterPro"/>
</dbReference>
<comment type="caution">
    <text evidence="5">The sequence shown here is derived from an EMBL/GenBank/DDBJ whole genome shotgun (WGS) entry which is preliminary data.</text>
</comment>
<dbReference type="InterPro" id="IPR003439">
    <property type="entry name" value="ABC_transporter-like_ATP-bd"/>
</dbReference>
<proteinExistence type="predicted"/>
<dbReference type="InterPro" id="IPR032823">
    <property type="entry name" value="BCA_ABC_TP_C"/>
</dbReference>
<dbReference type="RefSeq" id="WP_126203480.1">
    <property type="nucleotide sequence ID" value="NZ_PELV01000371.1"/>
</dbReference>
<dbReference type="CDD" id="cd03219">
    <property type="entry name" value="ABC_Mj1267_LivG_branched"/>
    <property type="match status" value="1"/>
</dbReference>
<keyword evidence="2" id="KW-0547">Nucleotide-binding</keyword>
<name>A0A430RK73_THESC</name>
<evidence type="ECO:0000313" key="5">
    <source>
        <dbReference type="EMBL" id="RTH15853.1"/>
    </source>
</evidence>
<evidence type="ECO:0000256" key="3">
    <source>
        <dbReference type="ARBA" id="ARBA00022840"/>
    </source>
</evidence>
<dbReference type="SMART" id="SM00382">
    <property type="entry name" value="AAA"/>
    <property type="match status" value="1"/>
</dbReference>
<dbReference type="Pfam" id="PF00005">
    <property type="entry name" value="ABC_tran"/>
    <property type="match status" value="1"/>
</dbReference>
<keyword evidence="1" id="KW-0813">Transport</keyword>
<dbReference type="PANTHER" id="PTHR45772">
    <property type="entry name" value="CONSERVED COMPONENT OF ABC TRANSPORTER FOR NATURAL AMINO ACIDS-RELATED"/>
    <property type="match status" value="1"/>
</dbReference>
<keyword evidence="3 5" id="KW-0067">ATP-binding</keyword>
<dbReference type="Proteomes" id="UP000287439">
    <property type="component" value="Unassembled WGS sequence"/>
</dbReference>
<evidence type="ECO:0000256" key="2">
    <source>
        <dbReference type="ARBA" id="ARBA00022741"/>
    </source>
</evidence>
<accession>A0A430RK73</accession>
<dbReference type="InterPro" id="IPR003593">
    <property type="entry name" value="AAA+_ATPase"/>
</dbReference>
<dbReference type="PANTHER" id="PTHR45772:SF7">
    <property type="entry name" value="AMINO ACID ABC TRANSPORTER ATP-BINDING PROTEIN"/>
    <property type="match status" value="1"/>
</dbReference>
<dbReference type="PROSITE" id="PS50893">
    <property type="entry name" value="ABC_TRANSPORTER_2"/>
    <property type="match status" value="1"/>
</dbReference>
<dbReference type="Pfam" id="PF12399">
    <property type="entry name" value="BCA_ABC_TP_C"/>
    <property type="match status" value="1"/>
</dbReference>
<dbReference type="InterPro" id="IPR051120">
    <property type="entry name" value="ABC_AA/LPS_Transport"/>
</dbReference>
<dbReference type="EMBL" id="PELV01000371">
    <property type="protein sequence ID" value="RTH15853.1"/>
    <property type="molecule type" value="Genomic_DNA"/>
</dbReference>